<dbReference type="AlphaFoldDB" id="A0AAU8IJQ0"/>
<proteinExistence type="predicted"/>
<organism evidence="1">
    <name type="scientific">Sporolactobacillus sp. Y61</name>
    <dbReference type="NCBI Taxonomy" id="3160863"/>
    <lineage>
        <taxon>Bacteria</taxon>
        <taxon>Bacillati</taxon>
        <taxon>Bacillota</taxon>
        <taxon>Bacilli</taxon>
        <taxon>Bacillales</taxon>
        <taxon>Sporolactobacillaceae</taxon>
        <taxon>Sporolactobacillus</taxon>
    </lineage>
</organism>
<dbReference type="RefSeq" id="WP_353949473.1">
    <property type="nucleotide sequence ID" value="NZ_CP159510.1"/>
</dbReference>
<reference evidence="1" key="1">
    <citation type="submission" date="2024-06" db="EMBL/GenBank/DDBJ databases">
        <authorList>
            <person name="Fan A."/>
            <person name="Zhang F.Y."/>
            <person name="Zhang L."/>
        </authorList>
    </citation>
    <scope>NUCLEOTIDE SEQUENCE</scope>
    <source>
        <strain evidence="1">Y61</strain>
    </source>
</reference>
<evidence type="ECO:0000313" key="1">
    <source>
        <dbReference type="EMBL" id="XCJ18470.1"/>
    </source>
</evidence>
<gene>
    <name evidence="1" type="ORF">ABNN70_02230</name>
</gene>
<dbReference type="EMBL" id="CP159510">
    <property type="protein sequence ID" value="XCJ18470.1"/>
    <property type="molecule type" value="Genomic_DNA"/>
</dbReference>
<protein>
    <submittedName>
        <fullName evidence="1">Uncharacterized protein</fullName>
    </submittedName>
</protein>
<sequence>MLVEFNDLDNLFHITEPWYVHDCIFNESQKKMDVYLKVYKEAFLTCPSPSGPHGGTLKDTEKALCGVVR</sequence>
<name>A0AAU8IJQ0_9BACL</name>
<accession>A0AAU8IJQ0</accession>